<evidence type="ECO:0000313" key="3">
    <source>
        <dbReference type="EMBL" id="WRP14957.1"/>
    </source>
</evidence>
<proteinExistence type="predicted"/>
<dbReference type="RefSeq" id="WP_324669346.1">
    <property type="nucleotide sequence ID" value="NZ_CP141614.1"/>
</dbReference>
<keyword evidence="2" id="KW-0812">Transmembrane</keyword>
<feature type="transmembrane region" description="Helical" evidence="2">
    <location>
        <begin position="6"/>
        <end position="23"/>
    </location>
</feature>
<keyword evidence="2" id="KW-0472">Membrane</keyword>
<reference evidence="4" key="1">
    <citation type="submission" date="2023-12" db="EMBL/GenBank/DDBJ databases">
        <title>Novel isolates from deep terrestrial aquifers shed light on the physiology and ecology of the class Limnochordia.</title>
        <authorList>
            <person name="Karnachuk O.V."/>
            <person name="Lukina A.P."/>
            <person name="Avakyan M.R."/>
            <person name="Kadnikov V."/>
            <person name="Begmatov S."/>
            <person name="Beletsky A.V."/>
            <person name="Mardanov A.V."/>
            <person name="Ravin N.V."/>
        </authorList>
    </citation>
    <scope>NUCLEOTIDE SEQUENCE [LARGE SCALE GENOMIC DNA]</scope>
    <source>
        <strain evidence="4">LN</strain>
    </source>
</reference>
<gene>
    <name evidence="3" type="ORF">VLY81_01930</name>
</gene>
<evidence type="ECO:0000313" key="4">
    <source>
        <dbReference type="Proteomes" id="UP001333102"/>
    </source>
</evidence>
<feature type="transmembrane region" description="Helical" evidence="2">
    <location>
        <begin position="30"/>
        <end position="51"/>
    </location>
</feature>
<feature type="region of interest" description="Disordered" evidence="1">
    <location>
        <begin position="88"/>
        <end position="108"/>
    </location>
</feature>
<protein>
    <submittedName>
        <fullName evidence="3">Uncharacterized protein</fullName>
    </submittedName>
</protein>
<organism evidence="3 4">
    <name type="scientific">Geochorda subterranea</name>
    <dbReference type="NCBI Taxonomy" id="3109564"/>
    <lineage>
        <taxon>Bacteria</taxon>
        <taxon>Bacillati</taxon>
        <taxon>Bacillota</taxon>
        <taxon>Limnochordia</taxon>
        <taxon>Limnochordales</taxon>
        <taxon>Geochordaceae</taxon>
        <taxon>Geochorda</taxon>
    </lineage>
</organism>
<dbReference type="Proteomes" id="UP001333102">
    <property type="component" value="Chromosome"/>
</dbReference>
<evidence type="ECO:0000256" key="2">
    <source>
        <dbReference type="SAM" id="Phobius"/>
    </source>
</evidence>
<evidence type="ECO:0000256" key="1">
    <source>
        <dbReference type="SAM" id="MobiDB-lite"/>
    </source>
</evidence>
<dbReference type="EMBL" id="CP141614">
    <property type="protein sequence ID" value="WRP14957.1"/>
    <property type="molecule type" value="Genomic_DNA"/>
</dbReference>
<sequence>MGTHLRAQLLLATVSIAGVGLILDERGHPLSYIVVMGWAGLYGLLLGTDSFSLPLLGGKMPPTLSVLMRSGPYELSAYALLAAALRGTARRSSPWGSTRASRAPVAPM</sequence>
<keyword evidence="2" id="KW-1133">Transmembrane helix</keyword>
<accession>A0ABZ1BQ75</accession>
<name>A0ABZ1BQ75_9FIRM</name>
<keyword evidence="4" id="KW-1185">Reference proteome</keyword>